<dbReference type="InterPro" id="IPR013083">
    <property type="entry name" value="Znf_RING/FYVE/PHD"/>
</dbReference>
<dbReference type="InterPro" id="IPR049548">
    <property type="entry name" value="Sina-like_RING"/>
</dbReference>
<organism evidence="13 14">
    <name type="scientific">Ignelater luminosus</name>
    <name type="common">Cucubano</name>
    <name type="synonym">Pyrophorus luminosus</name>
    <dbReference type="NCBI Taxonomy" id="2038154"/>
    <lineage>
        <taxon>Eukaryota</taxon>
        <taxon>Metazoa</taxon>
        <taxon>Ecdysozoa</taxon>
        <taxon>Arthropoda</taxon>
        <taxon>Hexapoda</taxon>
        <taxon>Insecta</taxon>
        <taxon>Pterygota</taxon>
        <taxon>Neoptera</taxon>
        <taxon>Endopterygota</taxon>
        <taxon>Coleoptera</taxon>
        <taxon>Polyphaga</taxon>
        <taxon>Elateriformia</taxon>
        <taxon>Elateroidea</taxon>
        <taxon>Elateridae</taxon>
        <taxon>Agrypninae</taxon>
        <taxon>Pyrophorini</taxon>
        <taxon>Ignelater</taxon>
    </lineage>
</organism>
<evidence type="ECO:0000256" key="4">
    <source>
        <dbReference type="ARBA" id="ARBA00012483"/>
    </source>
</evidence>
<evidence type="ECO:0000256" key="9">
    <source>
        <dbReference type="ARBA" id="ARBA00022833"/>
    </source>
</evidence>
<dbReference type="FunFam" id="3.30.40.10:FF:000041">
    <property type="entry name" value="E3 ubiquitin-protein ligase SINAT3"/>
    <property type="match status" value="1"/>
</dbReference>
<evidence type="ECO:0000256" key="5">
    <source>
        <dbReference type="ARBA" id="ARBA00022679"/>
    </source>
</evidence>
<comment type="catalytic activity">
    <reaction evidence="1">
        <text>S-ubiquitinyl-[E2 ubiquitin-conjugating enzyme]-L-cysteine + [acceptor protein]-L-lysine = [E2 ubiquitin-conjugating enzyme]-L-cysteine + N(6)-ubiquitinyl-[acceptor protein]-L-lysine.</text>
        <dbReference type="EC" id="2.3.2.27"/>
    </reaction>
</comment>
<evidence type="ECO:0000256" key="7">
    <source>
        <dbReference type="ARBA" id="ARBA00022771"/>
    </source>
</evidence>
<dbReference type="GO" id="GO:0031624">
    <property type="term" value="F:ubiquitin conjugating enzyme binding"/>
    <property type="evidence" value="ECO:0007669"/>
    <property type="project" value="TreeGrafter"/>
</dbReference>
<feature type="domain" description="SIAH-type" evidence="12">
    <location>
        <begin position="425"/>
        <end position="487"/>
    </location>
</feature>
<dbReference type="OrthoDB" id="4788989at2759"/>
<dbReference type="GO" id="GO:0061630">
    <property type="term" value="F:ubiquitin protein ligase activity"/>
    <property type="evidence" value="ECO:0007669"/>
    <property type="project" value="UniProtKB-EC"/>
</dbReference>
<dbReference type="InterPro" id="IPR004162">
    <property type="entry name" value="SINA-like_animal"/>
</dbReference>
<dbReference type="SUPFAM" id="SSF49599">
    <property type="entry name" value="TRAF domain-like"/>
    <property type="match status" value="2"/>
</dbReference>
<feature type="region of interest" description="Disordered" evidence="11">
    <location>
        <begin position="290"/>
        <end position="352"/>
    </location>
</feature>
<evidence type="ECO:0000256" key="8">
    <source>
        <dbReference type="ARBA" id="ARBA00022786"/>
    </source>
</evidence>
<dbReference type="GO" id="GO:0043161">
    <property type="term" value="P:proteasome-mediated ubiquitin-dependent protein catabolic process"/>
    <property type="evidence" value="ECO:0007669"/>
    <property type="project" value="TreeGrafter"/>
</dbReference>
<comment type="caution">
    <text evidence="13">The sequence shown here is derived from an EMBL/GenBank/DDBJ whole genome shotgun (WGS) entry which is preliminary data.</text>
</comment>
<dbReference type="GO" id="GO:0008270">
    <property type="term" value="F:zinc ion binding"/>
    <property type="evidence" value="ECO:0007669"/>
    <property type="project" value="UniProtKB-KW"/>
</dbReference>
<dbReference type="Pfam" id="PF21361">
    <property type="entry name" value="Sina_ZnF"/>
    <property type="match status" value="2"/>
</dbReference>
<name>A0A8K0D2C9_IGNLU</name>
<dbReference type="SUPFAM" id="SSF57850">
    <property type="entry name" value="RING/U-box"/>
    <property type="match status" value="1"/>
</dbReference>
<keyword evidence="7 10" id="KW-0863">Zinc-finger</keyword>
<dbReference type="EMBL" id="VTPC01005655">
    <property type="protein sequence ID" value="KAF2895791.1"/>
    <property type="molecule type" value="Genomic_DNA"/>
</dbReference>
<comment type="pathway">
    <text evidence="2">Protein modification; protein ubiquitination.</text>
</comment>
<gene>
    <name evidence="13" type="ORF">ILUMI_10393</name>
</gene>
<comment type="similarity">
    <text evidence="3">Belongs to the SINA (Seven in absentia) family.</text>
</comment>
<proteinExistence type="inferred from homology"/>
<dbReference type="GO" id="GO:0005737">
    <property type="term" value="C:cytoplasm"/>
    <property type="evidence" value="ECO:0007669"/>
    <property type="project" value="TreeGrafter"/>
</dbReference>
<dbReference type="PROSITE" id="PS51081">
    <property type="entry name" value="ZF_SIAH"/>
    <property type="match status" value="2"/>
</dbReference>
<protein>
    <recommendedName>
        <fullName evidence="4">RING-type E3 ubiquitin transferase</fullName>
        <ecNumber evidence="4">2.3.2.27</ecNumber>
    </recommendedName>
</protein>
<evidence type="ECO:0000313" key="14">
    <source>
        <dbReference type="Proteomes" id="UP000801492"/>
    </source>
</evidence>
<dbReference type="InterPro" id="IPR013010">
    <property type="entry name" value="Znf_SIAH"/>
</dbReference>
<dbReference type="PANTHER" id="PTHR45877">
    <property type="entry name" value="E3 UBIQUITIN-PROTEIN LIGASE SIAH2"/>
    <property type="match status" value="1"/>
</dbReference>
<evidence type="ECO:0000256" key="1">
    <source>
        <dbReference type="ARBA" id="ARBA00000900"/>
    </source>
</evidence>
<keyword evidence="9" id="KW-0862">Zinc</keyword>
<evidence type="ECO:0000256" key="3">
    <source>
        <dbReference type="ARBA" id="ARBA00009119"/>
    </source>
</evidence>
<keyword evidence="5" id="KW-0808">Transferase</keyword>
<reference evidence="13" key="1">
    <citation type="submission" date="2019-08" db="EMBL/GenBank/DDBJ databases">
        <title>The genome of the North American firefly Photinus pyralis.</title>
        <authorList>
            <consortium name="Photinus pyralis genome working group"/>
            <person name="Fallon T.R."/>
            <person name="Sander Lower S.E."/>
            <person name="Weng J.-K."/>
        </authorList>
    </citation>
    <scope>NUCLEOTIDE SEQUENCE</scope>
    <source>
        <strain evidence="13">TRF0915ILg1</strain>
        <tissue evidence="13">Whole body</tissue>
    </source>
</reference>
<dbReference type="EC" id="2.3.2.27" evidence="4"/>
<dbReference type="GO" id="GO:0016567">
    <property type="term" value="P:protein ubiquitination"/>
    <property type="evidence" value="ECO:0007669"/>
    <property type="project" value="UniProtKB-UniPathway"/>
</dbReference>
<dbReference type="AlphaFoldDB" id="A0A8K0D2C9"/>
<dbReference type="Pfam" id="PF21362">
    <property type="entry name" value="Sina_RING"/>
    <property type="match status" value="1"/>
</dbReference>
<accession>A0A8K0D2C9</accession>
<feature type="domain" description="SIAH-type" evidence="12">
    <location>
        <begin position="67"/>
        <end position="133"/>
    </location>
</feature>
<evidence type="ECO:0000313" key="13">
    <source>
        <dbReference type="EMBL" id="KAF2895791.1"/>
    </source>
</evidence>
<dbReference type="Proteomes" id="UP000801492">
    <property type="component" value="Unassembled WGS sequence"/>
</dbReference>
<feature type="compositionally biased region" description="Pro residues" evidence="11">
    <location>
        <begin position="310"/>
        <end position="325"/>
    </location>
</feature>
<keyword evidence="14" id="KW-1185">Reference proteome</keyword>
<dbReference type="PANTHER" id="PTHR45877:SF2">
    <property type="entry name" value="E3 UBIQUITIN-PROTEIN LIGASE SINA-RELATED"/>
    <property type="match status" value="1"/>
</dbReference>
<feature type="compositionally biased region" description="Low complexity" evidence="11">
    <location>
        <begin position="342"/>
        <end position="351"/>
    </location>
</feature>
<dbReference type="UniPathway" id="UPA00143"/>
<keyword evidence="8" id="KW-0833">Ubl conjugation pathway</keyword>
<sequence length="613" mass="69417">MSLNISNIENLLNELRCTQCKKLLSVLPIYYCSATGHVCGRCSSSLNWMIANGTLERALAYEAVAKYLVFPCSNMENGCKAELRWLQVEEHERTCNLNAFPCPFNMSLDESTMQCDWKGSMIKLPTHLITNHTSNIQTLPISFVMNIEENNLQIIPVTVNERNFLILTRYLKETNKFYCVVMCCSQEPENQFYRYQLELGRYDDYFLILRKSNTEPFDDTTRVINNNERMIAVDVASVAAMLGNPNFAIHCKVSISKKNKNEISTIMKEHNISLPSEEVKNLSLTSKGAATVNGSPIKNPPKVASLPSTSTPPPLPAKNFPPPLPSKSTQSPQKTKPKAKSNDSSASNSAPDKAKLIKQLSTMDKQLLEELECPICKNHMIPPIYICPTGHSLCSDCKEKIKICAFCQSQIMNTRNYTLEKLTTRVHYPCKYVDIGCQEIFTSENIRHHEMSCTYGTNKCPLKMLPSMCSTRILPLDILQHIRDNHSNNVIEVSQVYSRNIKAKITSSYDVVIHENEIFICCCKHSATSGPIKFNFVHVGMKNNQSKYRYELEFLDQTNKGMMFVISQLCQALPSNISSALKNCLTIPLELLQPFILKKGHPTLFFKFYISKV</sequence>
<evidence type="ECO:0000259" key="12">
    <source>
        <dbReference type="PROSITE" id="PS51081"/>
    </source>
</evidence>
<keyword evidence="6" id="KW-0479">Metal-binding</keyword>
<evidence type="ECO:0000256" key="10">
    <source>
        <dbReference type="PROSITE-ProRule" id="PRU00455"/>
    </source>
</evidence>
<dbReference type="Gene3D" id="3.30.40.10">
    <property type="entry name" value="Zinc/RING finger domain, C3HC4 (zinc finger)"/>
    <property type="match status" value="3"/>
</dbReference>
<evidence type="ECO:0000256" key="2">
    <source>
        <dbReference type="ARBA" id="ARBA00004906"/>
    </source>
</evidence>
<evidence type="ECO:0000256" key="11">
    <source>
        <dbReference type="SAM" id="MobiDB-lite"/>
    </source>
</evidence>
<evidence type="ECO:0000256" key="6">
    <source>
        <dbReference type="ARBA" id="ARBA00022723"/>
    </source>
</evidence>